<dbReference type="EMBL" id="MSFO01000005">
    <property type="protein sequence ID" value="PLB48032.1"/>
    <property type="molecule type" value="Genomic_DNA"/>
</dbReference>
<dbReference type="RefSeq" id="XP_024703334.1">
    <property type="nucleotide sequence ID" value="XM_024842774.1"/>
</dbReference>
<evidence type="ECO:0000313" key="3">
    <source>
        <dbReference type="Proteomes" id="UP000234275"/>
    </source>
</evidence>
<dbReference type="AlphaFoldDB" id="A0A2I2G578"/>
<dbReference type="GO" id="GO:0006122">
    <property type="term" value="P:mitochondrial electron transport, ubiquinol to cytochrome c"/>
    <property type="evidence" value="ECO:0007669"/>
    <property type="project" value="InterPro"/>
</dbReference>
<keyword evidence="1" id="KW-1133">Transmembrane helix</keyword>
<comment type="caution">
    <text evidence="2">The sequence shown here is derived from an EMBL/GenBank/DDBJ whole genome shotgun (WGS) entry which is preliminary data.</text>
</comment>
<dbReference type="VEuPathDB" id="FungiDB:P170DRAFT_203446"/>
<dbReference type="Proteomes" id="UP000234275">
    <property type="component" value="Unassembled WGS sequence"/>
</dbReference>
<gene>
    <name evidence="2" type="ORF">P170DRAFT_203446</name>
</gene>
<dbReference type="OrthoDB" id="2391627at2759"/>
<organism evidence="2 3">
    <name type="scientific">Aspergillus steynii IBT 23096</name>
    <dbReference type="NCBI Taxonomy" id="1392250"/>
    <lineage>
        <taxon>Eukaryota</taxon>
        <taxon>Fungi</taxon>
        <taxon>Dikarya</taxon>
        <taxon>Ascomycota</taxon>
        <taxon>Pezizomycotina</taxon>
        <taxon>Eurotiomycetes</taxon>
        <taxon>Eurotiomycetidae</taxon>
        <taxon>Eurotiales</taxon>
        <taxon>Aspergillaceae</taxon>
        <taxon>Aspergillus</taxon>
        <taxon>Aspergillus subgen. Circumdati</taxon>
    </lineage>
</organism>
<dbReference type="PANTHER" id="PTHR28254:SF1">
    <property type="entry name" value="CYTOCHROME B-C1 COMPLEX SUBUNIT 10, MITOCHONDRIAL"/>
    <property type="match status" value="1"/>
</dbReference>
<proteinExistence type="predicted"/>
<keyword evidence="3" id="KW-1185">Reference proteome</keyword>
<keyword evidence="1" id="KW-0812">Transmembrane</keyword>
<name>A0A2I2G578_9EURO</name>
<sequence length="94" mass="10455">MVFSQTLRRAAAQSAGAYRSPFAPKYKTSPNFHGLSVGTATTYGKIASTFGVSAGVFALFFFGEVPRVRKDILQQFPFFDQYFDRTIAPEDNPF</sequence>
<protein>
    <submittedName>
        <fullName evidence="2">Uncharacterized protein</fullName>
    </submittedName>
</protein>
<dbReference type="GO" id="GO:0005739">
    <property type="term" value="C:mitochondrion"/>
    <property type="evidence" value="ECO:0007669"/>
    <property type="project" value="GOC"/>
</dbReference>
<evidence type="ECO:0000313" key="2">
    <source>
        <dbReference type="EMBL" id="PLB48032.1"/>
    </source>
</evidence>
<dbReference type="STRING" id="1392250.A0A2I2G578"/>
<keyword evidence="1" id="KW-0472">Membrane</keyword>
<evidence type="ECO:0000256" key="1">
    <source>
        <dbReference type="SAM" id="Phobius"/>
    </source>
</evidence>
<reference evidence="2 3" key="1">
    <citation type="submission" date="2016-12" db="EMBL/GenBank/DDBJ databases">
        <title>The genomes of Aspergillus section Nigri reveals drivers in fungal speciation.</title>
        <authorList>
            <consortium name="DOE Joint Genome Institute"/>
            <person name="Vesth T.C."/>
            <person name="Nybo J."/>
            <person name="Theobald S."/>
            <person name="Brandl J."/>
            <person name="Frisvad J.C."/>
            <person name="Nielsen K.F."/>
            <person name="Lyhne E.K."/>
            <person name="Kogle M.E."/>
            <person name="Kuo A."/>
            <person name="Riley R."/>
            <person name="Clum A."/>
            <person name="Nolan M."/>
            <person name="Lipzen A."/>
            <person name="Salamov A."/>
            <person name="Henrissat B."/>
            <person name="Wiebenga A."/>
            <person name="De Vries R.P."/>
            <person name="Grigoriev I.V."/>
            <person name="Mortensen U.H."/>
            <person name="Andersen M.R."/>
            <person name="Baker S.E."/>
        </authorList>
    </citation>
    <scope>NUCLEOTIDE SEQUENCE [LARGE SCALE GENOMIC DNA]</scope>
    <source>
        <strain evidence="2 3">IBT 23096</strain>
    </source>
</reference>
<dbReference type="GeneID" id="36550472"/>
<dbReference type="PANTHER" id="PTHR28254">
    <property type="entry name" value="CYTOCHROME B-C1 COMPLEX SUBUNIT 10"/>
    <property type="match status" value="1"/>
</dbReference>
<dbReference type="Pfam" id="PF09796">
    <property type="entry name" value="QCR10"/>
    <property type="match status" value="1"/>
</dbReference>
<feature type="transmembrane region" description="Helical" evidence="1">
    <location>
        <begin position="42"/>
        <end position="62"/>
    </location>
</feature>
<accession>A0A2I2G578</accession>
<dbReference type="InterPro" id="IPR019182">
    <property type="entry name" value="Cytochrome_b-c1_su10_fun"/>
</dbReference>